<keyword evidence="15" id="KW-0812">Transmembrane</keyword>
<dbReference type="PRINTS" id="PR00463">
    <property type="entry name" value="EP450I"/>
</dbReference>
<dbReference type="GO" id="GO:0004508">
    <property type="term" value="F:steroid 17-alpha-monooxygenase activity"/>
    <property type="evidence" value="ECO:0007669"/>
    <property type="project" value="TreeGrafter"/>
</dbReference>
<protein>
    <submittedName>
        <fullName evidence="16">Uncharacterized protein</fullName>
    </submittedName>
</protein>
<gene>
    <name evidence="16" type="ORF">CUNI_LOCUS6690</name>
</gene>
<evidence type="ECO:0000256" key="2">
    <source>
        <dbReference type="ARBA" id="ARBA00004174"/>
    </source>
</evidence>
<dbReference type="InterPro" id="IPR001128">
    <property type="entry name" value="Cyt_P450"/>
</dbReference>
<keyword evidence="11 14" id="KW-0503">Monooxygenase</keyword>
<evidence type="ECO:0000256" key="9">
    <source>
        <dbReference type="ARBA" id="ARBA00023002"/>
    </source>
</evidence>
<dbReference type="PANTHER" id="PTHR24289">
    <property type="entry name" value="STEROID 17-ALPHA-HYDROXYLASE/17,20 LYASE"/>
    <property type="match status" value="1"/>
</dbReference>
<evidence type="ECO:0000256" key="5">
    <source>
        <dbReference type="ARBA" id="ARBA00022617"/>
    </source>
</evidence>
<dbReference type="EMBL" id="CAJHNH020001024">
    <property type="protein sequence ID" value="CAG5121132.1"/>
    <property type="molecule type" value="Genomic_DNA"/>
</dbReference>
<evidence type="ECO:0000256" key="11">
    <source>
        <dbReference type="ARBA" id="ARBA00023033"/>
    </source>
</evidence>
<comment type="caution">
    <text evidence="16">The sequence shown here is derived from an EMBL/GenBank/DDBJ whole genome shotgun (WGS) entry which is preliminary data.</text>
</comment>
<keyword evidence="12 15" id="KW-0472">Membrane</keyword>
<keyword evidence="10 13" id="KW-0408">Iron</keyword>
<evidence type="ECO:0000256" key="7">
    <source>
        <dbReference type="ARBA" id="ARBA00022824"/>
    </source>
</evidence>
<dbReference type="GO" id="GO:0005506">
    <property type="term" value="F:iron ion binding"/>
    <property type="evidence" value="ECO:0007669"/>
    <property type="project" value="InterPro"/>
</dbReference>
<dbReference type="GO" id="GO:0005789">
    <property type="term" value="C:endoplasmic reticulum membrane"/>
    <property type="evidence" value="ECO:0007669"/>
    <property type="project" value="UniProtKB-SubCell"/>
</dbReference>
<dbReference type="InterPro" id="IPR002401">
    <property type="entry name" value="Cyt_P450_E_grp-I"/>
</dbReference>
<evidence type="ECO:0000256" key="13">
    <source>
        <dbReference type="PIRSR" id="PIRSR602401-1"/>
    </source>
</evidence>
<evidence type="ECO:0000256" key="8">
    <source>
        <dbReference type="ARBA" id="ARBA00022848"/>
    </source>
</evidence>
<keyword evidence="17" id="KW-1185">Reference proteome</keyword>
<keyword evidence="15" id="KW-1133">Transmembrane helix</keyword>
<keyword evidence="5 13" id="KW-0349">Heme</keyword>
<organism evidence="16 17">
    <name type="scientific">Candidula unifasciata</name>
    <dbReference type="NCBI Taxonomy" id="100452"/>
    <lineage>
        <taxon>Eukaryota</taxon>
        <taxon>Metazoa</taxon>
        <taxon>Spiralia</taxon>
        <taxon>Lophotrochozoa</taxon>
        <taxon>Mollusca</taxon>
        <taxon>Gastropoda</taxon>
        <taxon>Heterobranchia</taxon>
        <taxon>Euthyneura</taxon>
        <taxon>Panpulmonata</taxon>
        <taxon>Eupulmonata</taxon>
        <taxon>Stylommatophora</taxon>
        <taxon>Helicina</taxon>
        <taxon>Helicoidea</taxon>
        <taxon>Geomitridae</taxon>
        <taxon>Candidula</taxon>
    </lineage>
</organism>
<evidence type="ECO:0000256" key="4">
    <source>
        <dbReference type="ARBA" id="ARBA00010617"/>
    </source>
</evidence>
<dbReference type="PANTHER" id="PTHR24289:SF1">
    <property type="entry name" value="STEROID 17-ALPHA-HYDROXYLASE_17,20 LYASE"/>
    <property type="match status" value="1"/>
</dbReference>
<evidence type="ECO:0000313" key="16">
    <source>
        <dbReference type="EMBL" id="CAG5121132.1"/>
    </source>
</evidence>
<evidence type="ECO:0000256" key="12">
    <source>
        <dbReference type="ARBA" id="ARBA00023136"/>
    </source>
</evidence>
<dbReference type="PRINTS" id="PR00385">
    <property type="entry name" value="P450"/>
</dbReference>
<dbReference type="OrthoDB" id="1470350at2759"/>
<evidence type="ECO:0000256" key="3">
    <source>
        <dbReference type="ARBA" id="ARBA00004406"/>
    </source>
</evidence>
<dbReference type="Pfam" id="PF00067">
    <property type="entry name" value="p450"/>
    <property type="match status" value="1"/>
</dbReference>
<dbReference type="GO" id="GO:0020037">
    <property type="term" value="F:heme binding"/>
    <property type="evidence" value="ECO:0007669"/>
    <property type="project" value="InterPro"/>
</dbReference>
<dbReference type="Gene3D" id="1.10.630.10">
    <property type="entry name" value="Cytochrome P450"/>
    <property type="match status" value="1"/>
</dbReference>
<reference evidence="16" key="1">
    <citation type="submission" date="2021-04" db="EMBL/GenBank/DDBJ databases">
        <authorList>
            <consortium name="Molecular Ecology Group"/>
        </authorList>
    </citation>
    <scope>NUCLEOTIDE SEQUENCE</scope>
</reference>
<comment type="subcellular location">
    <subcellularLocation>
        <location evidence="3">Endoplasmic reticulum membrane</location>
        <topology evidence="3">Peripheral membrane protein</topology>
    </subcellularLocation>
    <subcellularLocation>
        <location evidence="2">Microsome membrane</location>
        <topology evidence="2">Peripheral membrane protein</topology>
    </subcellularLocation>
</comment>
<dbReference type="GO" id="GO:0042446">
    <property type="term" value="P:hormone biosynthetic process"/>
    <property type="evidence" value="ECO:0007669"/>
    <property type="project" value="TreeGrafter"/>
</dbReference>
<dbReference type="PROSITE" id="PS00086">
    <property type="entry name" value="CYTOCHROME_P450"/>
    <property type="match status" value="1"/>
</dbReference>
<dbReference type="Proteomes" id="UP000678393">
    <property type="component" value="Unassembled WGS sequence"/>
</dbReference>
<evidence type="ECO:0000256" key="10">
    <source>
        <dbReference type="ARBA" id="ARBA00023004"/>
    </source>
</evidence>
<accession>A0A8S3Z0L5</accession>
<keyword evidence="9 14" id="KW-0560">Oxidoreductase</keyword>
<keyword evidence="6 13" id="KW-0479">Metal-binding</keyword>
<evidence type="ECO:0000256" key="15">
    <source>
        <dbReference type="SAM" id="Phobius"/>
    </source>
</evidence>
<evidence type="ECO:0000313" key="17">
    <source>
        <dbReference type="Proteomes" id="UP000678393"/>
    </source>
</evidence>
<dbReference type="AlphaFoldDB" id="A0A8S3Z0L5"/>
<proteinExistence type="inferred from homology"/>
<dbReference type="GO" id="GO:0042448">
    <property type="term" value="P:progesterone metabolic process"/>
    <property type="evidence" value="ECO:0007669"/>
    <property type="project" value="TreeGrafter"/>
</dbReference>
<comment type="cofactor">
    <cofactor evidence="1 13">
        <name>heme</name>
        <dbReference type="ChEBI" id="CHEBI:30413"/>
    </cofactor>
</comment>
<evidence type="ECO:0000256" key="6">
    <source>
        <dbReference type="ARBA" id="ARBA00022723"/>
    </source>
</evidence>
<feature type="binding site" description="axial binding residue" evidence="13">
    <location>
        <position position="446"/>
    </location>
    <ligand>
        <name>heme</name>
        <dbReference type="ChEBI" id="CHEBI:30413"/>
    </ligand>
    <ligandPart>
        <name>Fe</name>
        <dbReference type="ChEBI" id="CHEBI:18248"/>
    </ligandPart>
</feature>
<dbReference type="InterPro" id="IPR036396">
    <property type="entry name" value="Cyt_P450_sf"/>
</dbReference>
<comment type="similarity">
    <text evidence="4 14">Belongs to the cytochrome P450 family.</text>
</comment>
<dbReference type="SUPFAM" id="SSF48264">
    <property type="entry name" value="Cytochrome P450"/>
    <property type="match status" value="1"/>
</dbReference>
<name>A0A8S3Z0L5_9EUPU</name>
<sequence>MPLETALSAVLAGLTVLLLYASVMIMKRQSRKYEHIPMVTPRIPLVGNATSLDMSCCHTVLTGWATTFGPIFRIKLFQEEILVLNNFDSVYEALVVKGSDFAGRPPMYRTLQAGRHRHSIVWQTYTDKLQFLRKEVLKSLKMYGGGCEQLQQRSDLEISHMLEHIGKCSGADFNPWHLIYEAVSNVMLRLTLGTHLDQSSPSFQAIKDINHLFNDTFGPGQAGLIDFLPWLGHLGYPKFRRRLQAALTLRDQFWQQQLQLLKEQDSSECIVQTILSLISDPKTDHMDITEATAKEVFTNLILAGTDTTASALTCLLLVFLHNPDVQDKIWAEIRTHVGESRLVSLADRANMPYMQAVLLELLRYISHVPLAVPHYTIRDTCVQGIHVPKDMTVYINLWSVHHHPADWDQPWTFLPERFLDQTGQLLPLSSPTRKRLLMFGAGRRVCLGEILAKNSLFLFAAALVQNFRFVSSAKDERSGQLPPVDPRTYEMGLVLHPRPFQLRAIPRH</sequence>
<dbReference type="InterPro" id="IPR017972">
    <property type="entry name" value="Cyt_P450_CS"/>
</dbReference>
<feature type="transmembrane region" description="Helical" evidence="15">
    <location>
        <begin position="6"/>
        <end position="26"/>
    </location>
</feature>
<dbReference type="FunFam" id="1.10.630.10:FF:000238">
    <property type="entry name" value="Cytochrome P450 2A6"/>
    <property type="match status" value="1"/>
</dbReference>
<evidence type="ECO:0000256" key="1">
    <source>
        <dbReference type="ARBA" id="ARBA00001971"/>
    </source>
</evidence>
<keyword evidence="8" id="KW-0492">Microsome</keyword>
<evidence type="ECO:0000256" key="14">
    <source>
        <dbReference type="RuleBase" id="RU000461"/>
    </source>
</evidence>
<keyword evidence="7" id="KW-0256">Endoplasmic reticulum</keyword>